<proteinExistence type="predicted"/>
<name>A0ACB8A5H8_9AGAM</name>
<protein>
    <submittedName>
        <fullName evidence="1">Metallo-dependent phosphatase-like protein</fullName>
    </submittedName>
</protein>
<dbReference type="EMBL" id="MU267820">
    <property type="protein sequence ID" value="KAH7908471.1"/>
    <property type="molecule type" value="Genomic_DNA"/>
</dbReference>
<evidence type="ECO:0000313" key="1">
    <source>
        <dbReference type="EMBL" id="KAH7908471.1"/>
    </source>
</evidence>
<sequence length="548" mass="61523">MPGIQDRKAPSQLFVTGLSATWVLLVLWYEVGTFIRAGRSCEWPDSLRPTPEGARVARILVIADPQIIDHRSYPGRGRWLSALSQFMVDLNLRRNWHSTFHGLRPHAVVFLGDMMDGGRTAMVTSEYEAYYARFRDIFKMGNKAVPVYYLPGNHDIGIGDSNSFSLEGGTRYSSHFGPRNYRISISNHTLMFIDAPALVEEDVIRASRGYTYDNWPAVPGGPIDFLMKYASRNHSSPVILLSHIPMARPLDASCGPLRERGTIRQGFGFGYQNTLMDDATRYILGVTRPSLILSGDDHDYCEYVHDLPYSRTQPAGQVREITVKSFSMAMGVRHPGFQLLSLTSSAASSDTLTQIPSPPLTTPCLLPDQLGIYLFIYVPFIILSLIFLLIVNIYRYRSRNSHPTFPQFAKSSRAETPPAEMDDSYDLSAMSYGDSPGELSRRSLHSELGELENGDIAPLPSPEAKAKDTNHLHSKHRAPRTRATAWAWTFVLGGQRRRISVAIPCFSRPYPANKTRDVGFLRGFTGDVFDVAWPPLFVFCVAAWWEMK</sequence>
<dbReference type="Proteomes" id="UP000790377">
    <property type="component" value="Unassembled WGS sequence"/>
</dbReference>
<reference evidence="1" key="1">
    <citation type="journal article" date="2021" name="New Phytol.">
        <title>Evolutionary innovations through gain and loss of genes in the ectomycorrhizal Boletales.</title>
        <authorList>
            <person name="Wu G."/>
            <person name="Miyauchi S."/>
            <person name="Morin E."/>
            <person name="Kuo A."/>
            <person name="Drula E."/>
            <person name="Varga T."/>
            <person name="Kohler A."/>
            <person name="Feng B."/>
            <person name="Cao Y."/>
            <person name="Lipzen A."/>
            <person name="Daum C."/>
            <person name="Hundley H."/>
            <person name="Pangilinan J."/>
            <person name="Johnson J."/>
            <person name="Barry K."/>
            <person name="LaButti K."/>
            <person name="Ng V."/>
            <person name="Ahrendt S."/>
            <person name="Min B."/>
            <person name="Choi I.G."/>
            <person name="Park H."/>
            <person name="Plett J.M."/>
            <person name="Magnuson J."/>
            <person name="Spatafora J.W."/>
            <person name="Nagy L.G."/>
            <person name="Henrissat B."/>
            <person name="Grigoriev I.V."/>
            <person name="Yang Z.L."/>
            <person name="Xu J."/>
            <person name="Martin F.M."/>
        </authorList>
    </citation>
    <scope>NUCLEOTIDE SEQUENCE</scope>
    <source>
        <strain evidence="1">ATCC 28755</strain>
    </source>
</reference>
<accession>A0ACB8A5H8</accession>
<organism evidence="1 2">
    <name type="scientific">Hygrophoropsis aurantiaca</name>
    <dbReference type="NCBI Taxonomy" id="72124"/>
    <lineage>
        <taxon>Eukaryota</taxon>
        <taxon>Fungi</taxon>
        <taxon>Dikarya</taxon>
        <taxon>Basidiomycota</taxon>
        <taxon>Agaricomycotina</taxon>
        <taxon>Agaricomycetes</taxon>
        <taxon>Agaricomycetidae</taxon>
        <taxon>Boletales</taxon>
        <taxon>Coniophorineae</taxon>
        <taxon>Hygrophoropsidaceae</taxon>
        <taxon>Hygrophoropsis</taxon>
    </lineage>
</organism>
<evidence type="ECO:0000313" key="2">
    <source>
        <dbReference type="Proteomes" id="UP000790377"/>
    </source>
</evidence>
<keyword evidence="2" id="KW-1185">Reference proteome</keyword>
<gene>
    <name evidence="1" type="ORF">BJ138DRAFT_1128436</name>
</gene>
<comment type="caution">
    <text evidence="1">The sequence shown here is derived from an EMBL/GenBank/DDBJ whole genome shotgun (WGS) entry which is preliminary data.</text>
</comment>